<keyword evidence="2" id="KW-0378">Hydrolase</keyword>
<dbReference type="GO" id="GO:0003677">
    <property type="term" value="F:DNA binding"/>
    <property type="evidence" value="ECO:0007669"/>
    <property type="project" value="InterPro"/>
</dbReference>
<dbReference type="EMBL" id="DVJS01000265">
    <property type="protein sequence ID" value="HIS98443.1"/>
    <property type="molecule type" value="Genomic_DNA"/>
</dbReference>
<comment type="caution">
    <text evidence="2">The sequence shown here is derived from an EMBL/GenBank/DDBJ whole genome shotgun (WGS) entry which is preliminary data.</text>
</comment>
<organism evidence="2 3">
    <name type="scientific">Candidatus Scatomorpha pullistercoris</name>
    <dbReference type="NCBI Taxonomy" id="2840929"/>
    <lineage>
        <taxon>Bacteria</taxon>
        <taxon>Bacillati</taxon>
        <taxon>Bacillota</taxon>
        <taxon>Clostridia</taxon>
        <taxon>Eubacteriales</taxon>
        <taxon>Candidatus Scatomorpha</taxon>
    </lineage>
</organism>
<proteinExistence type="predicted"/>
<dbReference type="GO" id="GO:0004519">
    <property type="term" value="F:endonuclease activity"/>
    <property type="evidence" value="ECO:0007669"/>
    <property type="project" value="UniProtKB-KW"/>
</dbReference>
<feature type="domain" description="Restriction endonuclease type IV Mrr" evidence="1">
    <location>
        <begin position="5"/>
        <end position="134"/>
    </location>
</feature>
<evidence type="ECO:0000259" key="1">
    <source>
        <dbReference type="Pfam" id="PF04471"/>
    </source>
</evidence>
<accession>A0A9D1K8Y4</accession>
<name>A0A9D1K8Y4_9FIRM</name>
<reference evidence="2" key="1">
    <citation type="submission" date="2020-10" db="EMBL/GenBank/DDBJ databases">
        <authorList>
            <person name="Gilroy R."/>
        </authorList>
    </citation>
    <scope>NUCLEOTIDE SEQUENCE</scope>
    <source>
        <strain evidence="2">ChiHecec3B27-6122</strain>
    </source>
</reference>
<dbReference type="InterPro" id="IPR007560">
    <property type="entry name" value="Restrct_endonuc_IV_Mrr"/>
</dbReference>
<dbReference type="Proteomes" id="UP000886876">
    <property type="component" value="Unassembled WGS sequence"/>
</dbReference>
<dbReference type="AlphaFoldDB" id="A0A9D1K8Y4"/>
<protein>
    <submittedName>
        <fullName evidence="2">Restriction endonuclease</fullName>
    </submittedName>
</protein>
<dbReference type="Pfam" id="PF04471">
    <property type="entry name" value="Mrr_cat"/>
    <property type="match status" value="1"/>
</dbReference>
<keyword evidence="2" id="KW-0255">Endonuclease</keyword>
<dbReference type="GO" id="GO:0009307">
    <property type="term" value="P:DNA restriction-modification system"/>
    <property type="evidence" value="ECO:0007669"/>
    <property type="project" value="InterPro"/>
</dbReference>
<dbReference type="SUPFAM" id="SSF52980">
    <property type="entry name" value="Restriction endonuclease-like"/>
    <property type="match status" value="1"/>
</dbReference>
<evidence type="ECO:0000313" key="2">
    <source>
        <dbReference type="EMBL" id="HIS98443.1"/>
    </source>
</evidence>
<reference evidence="2" key="2">
    <citation type="journal article" date="2021" name="PeerJ">
        <title>Extensive microbial diversity within the chicken gut microbiome revealed by metagenomics and culture.</title>
        <authorList>
            <person name="Gilroy R."/>
            <person name="Ravi A."/>
            <person name="Getino M."/>
            <person name="Pursley I."/>
            <person name="Horton D.L."/>
            <person name="Alikhan N.F."/>
            <person name="Baker D."/>
            <person name="Gharbi K."/>
            <person name="Hall N."/>
            <person name="Watson M."/>
            <person name="Adriaenssens E.M."/>
            <person name="Foster-Nyarko E."/>
            <person name="Jarju S."/>
            <person name="Secka A."/>
            <person name="Antonio M."/>
            <person name="Oren A."/>
            <person name="Chaudhuri R.R."/>
            <person name="La Ragione R."/>
            <person name="Hildebrand F."/>
            <person name="Pallen M.J."/>
        </authorList>
    </citation>
    <scope>NUCLEOTIDE SEQUENCE</scope>
    <source>
        <strain evidence="2">ChiHecec3B27-6122</strain>
    </source>
</reference>
<dbReference type="InterPro" id="IPR011335">
    <property type="entry name" value="Restrct_endonuc-II-like"/>
</dbReference>
<gene>
    <name evidence="2" type="ORF">IAD42_10745</name>
</gene>
<keyword evidence="2" id="KW-0540">Nuclease</keyword>
<sequence>MLEQLERWSPRQLELAVEELFNRNGYTTIRRNDFDREGGDIDLAFGCFPDTGFIADVFSAADGSVPELRVQVKKKSGRDSNDIEGVEQLTRMRDGRSSFNIVINIAEGFSDRAKEAALKEGILLISGLAFADLLARYGLINSKQIYGGEEHA</sequence>
<evidence type="ECO:0000313" key="3">
    <source>
        <dbReference type="Proteomes" id="UP000886876"/>
    </source>
</evidence>